<feature type="transmembrane region" description="Helical" evidence="6">
    <location>
        <begin position="254"/>
        <end position="275"/>
    </location>
</feature>
<dbReference type="PIRSF" id="PIRSF035875">
    <property type="entry name" value="RNase_BN"/>
    <property type="match status" value="1"/>
</dbReference>
<evidence type="ECO:0000256" key="3">
    <source>
        <dbReference type="ARBA" id="ARBA00022692"/>
    </source>
</evidence>
<feature type="transmembrane region" description="Helical" evidence="6">
    <location>
        <begin position="222"/>
        <end position="242"/>
    </location>
</feature>
<keyword evidence="2" id="KW-1003">Cell membrane</keyword>
<feature type="transmembrane region" description="Helical" evidence="6">
    <location>
        <begin position="182"/>
        <end position="210"/>
    </location>
</feature>
<evidence type="ECO:0000313" key="7">
    <source>
        <dbReference type="EMBL" id="KGO88681.1"/>
    </source>
</evidence>
<dbReference type="PANTHER" id="PTHR30213:SF1">
    <property type="entry name" value="INNER MEMBRANE PROTEIN YHJD"/>
    <property type="match status" value="1"/>
</dbReference>
<keyword evidence="8" id="KW-1185">Reference proteome</keyword>
<organism evidence="7 8">
    <name type="scientific">Flavobacterium rivuli WB 3.3-2 = DSM 21788</name>
    <dbReference type="NCBI Taxonomy" id="1121895"/>
    <lineage>
        <taxon>Bacteria</taxon>
        <taxon>Pseudomonadati</taxon>
        <taxon>Bacteroidota</taxon>
        <taxon>Flavobacteriia</taxon>
        <taxon>Flavobacteriales</taxon>
        <taxon>Flavobacteriaceae</taxon>
        <taxon>Flavobacterium</taxon>
    </lineage>
</organism>
<dbReference type="Pfam" id="PF03631">
    <property type="entry name" value="Virul_fac_BrkB"/>
    <property type="match status" value="1"/>
</dbReference>
<keyword evidence="3 6" id="KW-0812">Transmembrane</keyword>
<dbReference type="STRING" id="1121895.GCA_000378485_00590"/>
<evidence type="ECO:0000256" key="2">
    <source>
        <dbReference type="ARBA" id="ARBA00022475"/>
    </source>
</evidence>
<proteinExistence type="predicted"/>
<dbReference type="EMBL" id="JRLX01000001">
    <property type="protein sequence ID" value="KGO88681.1"/>
    <property type="molecule type" value="Genomic_DNA"/>
</dbReference>
<dbReference type="GO" id="GO:0005886">
    <property type="term" value="C:plasma membrane"/>
    <property type="evidence" value="ECO:0007669"/>
    <property type="project" value="UniProtKB-SubCell"/>
</dbReference>
<reference evidence="7 8" key="1">
    <citation type="submission" date="2013-09" db="EMBL/GenBank/DDBJ databases">
        <authorList>
            <person name="Zeng Z."/>
            <person name="Chen C."/>
        </authorList>
    </citation>
    <scope>NUCLEOTIDE SEQUENCE [LARGE SCALE GENOMIC DNA]</scope>
    <source>
        <strain evidence="7 8">WB 3.3-2</strain>
    </source>
</reference>
<dbReference type="OrthoDB" id="9797028at2"/>
<gene>
    <name evidence="7" type="ORF">Q765_01925</name>
</gene>
<dbReference type="InterPro" id="IPR017039">
    <property type="entry name" value="Virul_fac_BrkB"/>
</dbReference>
<evidence type="ECO:0000256" key="4">
    <source>
        <dbReference type="ARBA" id="ARBA00022989"/>
    </source>
</evidence>
<keyword evidence="5 6" id="KW-0472">Membrane</keyword>
<feature type="transmembrane region" description="Helical" evidence="6">
    <location>
        <begin position="36"/>
        <end position="59"/>
    </location>
</feature>
<protein>
    <submittedName>
        <fullName evidence="7">Ribonuclease BN</fullName>
    </submittedName>
</protein>
<dbReference type="RefSeq" id="WP_020211714.1">
    <property type="nucleotide sequence ID" value="NZ_JRLX01000001.1"/>
</dbReference>
<feature type="transmembrane region" description="Helical" evidence="6">
    <location>
        <begin position="145"/>
        <end position="170"/>
    </location>
</feature>
<name>A0A0A2MAP3_9FLAO</name>
<evidence type="ECO:0000313" key="8">
    <source>
        <dbReference type="Proteomes" id="UP000030152"/>
    </source>
</evidence>
<sequence>MKKIFTKKTLHSSIKVLKDTFNGFMMDKGLKLSASLSYYTIFSLAPLLLLIISLAGFFYGREASEGRIFTEINGIIGNEAAKQVQQIISNLELSGNSTISIIIGIVTLIIGATTVFGEIQDSINMIWKVKAKPKKGWVKMLKDRLLSGSIIVGLGFLLIVSLIINGALAALNNFLKSMFPDFTIIIINIANIAIGFGVITVLFGVIFKVLPDAKIKWKHVRAGAFFTACLFMLGRYIIGIYITTTGAGSPYGAAGSLIVILLWVYYTAAILYFGAEFTRAYAIFKGSRIQPAEYAVFIEQHETEKENVYITKVDKATKTEVTKPLE</sequence>
<accession>A0A0A2MAP3</accession>
<keyword evidence="4 6" id="KW-1133">Transmembrane helix</keyword>
<dbReference type="PANTHER" id="PTHR30213">
    <property type="entry name" value="INNER MEMBRANE PROTEIN YHJD"/>
    <property type="match status" value="1"/>
</dbReference>
<evidence type="ECO:0000256" key="6">
    <source>
        <dbReference type="SAM" id="Phobius"/>
    </source>
</evidence>
<feature type="transmembrane region" description="Helical" evidence="6">
    <location>
        <begin position="99"/>
        <end position="119"/>
    </location>
</feature>
<comment type="subcellular location">
    <subcellularLocation>
        <location evidence="1">Cell membrane</location>
        <topology evidence="1">Multi-pass membrane protein</topology>
    </subcellularLocation>
</comment>
<dbReference type="NCBIfam" id="TIGR00765">
    <property type="entry name" value="yihY_not_rbn"/>
    <property type="match status" value="1"/>
</dbReference>
<dbReference type="AlphaFoldDB" id="A0A0A2MAP3"/>
<dbReference type="eggNOG" id="COG1295">
    <property type="taxonomic scope" value="Bacteria"/>
</dbReference>
<comment type="caution">
    <text evidence="7">The sequence shown here is derived from an EMBL/GenBank/DDBJ whole genome shotgun (WGS) entry which is preliminary data.</text>
</comment>
<dbReference type="Proteomes" id="UP000030152">
    <property type="component" value="Unassembled WGS sequence"/>
</dbReference>
<evidence type="ECO:0000256" key="5">
    <source>
        <dbReference type="ARBA" id="ARBA00023136"/>
    </source>
</evidence>
<evidence type="ECO:0000256" key="1">
    <source>
        <dbReference type="ARBA" id="ARBA00004651"/>
    </source>
</evidence>